<sequence length="122" mass="12954">MSNTEELQRLQAENAALRQDLKDARGNWESAVGDVHEMDELLKSANAEREQLLDAAKAAKPLALIVMKAQEIALQAKCPGADRAAAIDLLADLLCKPETNSALVAAGHIDLARGAAPEGSKQ</sequence>
<organism evidence="2 3">
    <name type="scientific">Massilia forsythiae</name>
    <dbReference type="NCBI Taxonomy" id="2728020"/>
    <lineage>
        <taxon>Bacteria</taxon>
        <taxon>Pseudomonadati</taxon>
        <taxon>Pseudomonadota</taxon>
        <taxon>Betaproteobacteria</taxon>
        <taxon>Burkholderiales</taxon>
        <taxon>Oxalobacteraceae</taxon>
        <taxon>Telluria group</taxon>
        <taxon>Massilia</taxon>
    </lineage>
</organism>
<reference evidence="2 3" key="1">
    <citation type="submission" date="2020-04" db="EMBL/GenBank/DDBJ databases">
        <title>Genome sequencing of novel species.</title>
        <authorList>
            <person name="Heo J."/>
            <person name="Kim S.-J."/>
            <person name="Kim J.-S."/>
            <person name="Hong S.-B."/>
            <person name="Kwon S.-W."/>
        </authorList>
    </citation>
    <scope>NUCLEOTIDE SEQUENCE [LARGE SCALE GENOMIC DNA]</scope>
    <source>
        <strain evidence="2 3">GN2-R2</strain>
    </source>
</reference>
<protein>
    <submittedName>
        <fullName evidence="2">Uncharacterized protein</fullName>
    </submittedName>
</protein>
<evidence type="ECO:0000313" key="3">
    <source>
        <dbReference type="Proteomes" id="UP000502415"/>
    </source>
</evidence>
<gene>
    <name evidence="2" type="ORF">HH212_00125</name>
</gene>
<feature type="coiled-coil region" evidence="1">
    <location>
        <begin position="7"/>
        <end position="55"/>
    </location>
</feature>
<keyword evidence="1" id="KW-0175">Coiled coil</keyword>
<dbReference type="AlphaFoldDB" id="A0A7Z2ZR03"/>
<dbReference type="Proteomes" id="UP000502415">
    <property type="component" value="Chromosome"/>
</dbReference>
<accession>A0A7Z2ZR03</accession>
<dbReference type="KEGG" id="mfy:HH212_00125"/>
<dbReference type="RefSeq" id="WP_169433543.1">
    <property type="nucleotide sequence ID" value="NZ_CP051685.1"/>
</dbReference>
<evidence type="ECO:0000256" key="1">
    <source>
        <dbReference type="SAM" id="Coils"/>
    </source>
</evidence>
<proteinExistence type="predicted"/>
<dbReference type="EMBL" id="CP051685">
    <property type="protein sequence ID" value="QJD98643.1"/>
    <property type="molecule type" value="Genomic_DNA"/>
</dbReference>
<name>A0A7Z2ZR03_9BURK</name>
<keyword evidence="3" id="KW-1185">Reference proteome</keyword>
<evidence type="ECO:0000313" key="2">
    <source>
        <dbReference type="EMBL" id="QJD98643.1"/>
    </source>
</evidence>